<dbReference type="Proteomes" id="UP000054359">
    <property type="component" value="Unassembled WGS sequence"/>
</dbReference>
<evidence type="ECO:0000313" key="1">
    <source>
        <dbReference type="EMBL" id="KFM72332.1"/>
    </source>
</evidence>
<name>A0A087U4P3_STEMI</name>
<sequence length="100" mass="11418">MRKQNSTARFKTIVQILSYVEAGNVTTTTLALICLHEVLIYNTPCSQALIDGKAVKLLLNVLETNLLCTRRSQVQANLKMCVEELYEMCKQKIFECYLED</sequence>
<accession>A0A087U4P3</accession>
<dbReference type="EMBL" id="KK118149">
    <property type="protein sequence ID" value="KFM72332.1"/>
    <property type="molecule type" value="Genomic_DNA"/>
</dbReference>
<dbReference type="OrthoDB" id="1683831at2759"/>
<gene>
    <name evidence="1" type="ORF">X975_22571</name>
</gene>
<proteinExistence type="predicted"/>
<protein>
    <submittedName>
        <fullName evidence="1">Uncharacterized protein</fullName>
    </submittedName>
</protein>
<dbReference type="AlphaFoldDB" id="A0A087U4P3"/>
<feature type="non-terminal residue" evidence="1">
    <location>
        <position position="100"/>
    </location>
</feature>
<reference evidence="1 2" key="1">
    <citation type="submission" date="2013-11" db="EMBL/GenBank/DDBJ databases">
        <title>Genome sequencing of Stegodyphus mimosarum.</title>
        <authorList>
            <person name="Bechsgaard J."/>
        </authorList>
    </citation>
    <scope>NUCLEOTIDE SEQUENCE [LARGE SCALE GENOMIC DNA]</scope>
</reference>
<evidence type="ECO:0000313" key="2">
    <source>
        <dbReference type="Proteomes" id="UP000054359"/>
    </source>
</evidence>
<keyword evidence="2" id="KW-1185">Reference proteome</keyword>
<organism evidence="1 2">
    <name type="scientific">Stegodyphus mimosarum</name>
    <name type="common">African social velvet spider</name>
    <dbReference type="NCBI Taxonomy" id="407821"/>
    <lineage>
        <taxon>Eukaryota</taxon>
        <taxon>Metazoa</taxon>
        <taxon>Ecdysozoa</taxon>
        <taxon>Arthropoda</taxon>
        <taxon>Chelicerata</taxon>
        <taxon>Arachnida</taxon>
        <taxon>Araneae</taxon>
        <taxon>Araneomorphae</taxon>
        <taxon>Entelegynae</taxon>
        <taxon>Eresoidea</taxon>
        <taxon>Eresidae</taxon>
        <taxon>Stegodyphus</taxon>
    </lineage>
</organism>